<organism evidence="1 2">
    <name type="scientific">Ventosimonas gracilis</name>
    <dbReference type="NCBI Taxonomy" id="1680762"/>
    <lineage>
        <taxon>Bacteria</taxon>
        <taxon>Pseudomonadati</taxon>
        <taxon>Pseudomonadota</taxon>
        <taxon>Gammaproteobacteria</taxon>
        <taxon>Pseudomonadales</taxon>
        <taxon>Ventosimonadaceae</taxon>
        <taxon>Ventosimonas</taxon>
    </lineage>
</organism>
<dbReference type="InterPro" id="IPR025293">
    <property type="entry name" value="YfiR/HmsC-like"/>
</dbReference>
<reference evidence="1 2" key="1">
    <citation type="submission" date="2016-02" db="EMBL/GenBank/DDBJ databases">
        <authorList>
            <person name="Wen L."/>
            <person name="He K."/>
            <person name="Yang H."/>
        </authorList>
    </citation>
    <scope>NUCLEOTIDE SEQUENCE [LARGE SCALE GENOMIC DNA]</scope>
    <source>
        <strain evidence="1 2">CV58</strain>
    </source>
</reference>
<keyword evidence="2" id="KW-1185">Reference proteome</keyword>
<gene>
    <name evidence="1" type="ORF">AXE65_07115</name>
</gene>
<dbReference type="OrthoDB" id="7355447at2"/>
<comment type="caution">
    <text evidence="1">The sequence shown here is derived from an EMBL/GenBank/DDBJ whole genome shotgun (WGS) entry which is preliminary data.</text>
</comment>
<name>A0A139SJD3_9GAMM</name>
<proteinExistence type="predicted"/>
<evidence type="ECO:0000313" key="1">
    <source>
        <dbReference type="EMBL" id="KXU34604.1"/>
    </source>
</evidence>
<evidence type="ECO:0000313" key="2">
    <source>
        <dbReference type="Proteomes" id="UP000072660"/>
    </source>
</evidence>
<evidence type="ECO:0008006" key="3">
    <source>
        <dbReference type="Google" id="ProtNLM"/>
    </source>
</evidence>
<accession>A0A139SJD3</accession>
<dbReference type="AlphaFoldDB" id="A0A139SJD3"/>
<protein>
    <recommendedName>
        <fullName evidence="3">DUF4154 domain-containing protein</fullName>
    </recommendedName>
</protein>
<sequence length="181" mass="19948">MAASRLYRWFVVFVLLLASLGKGSLAEQALPAQEREQASLAVTRTVLGILSFVRWPWPSEHLTLCVVGEVQFASLLTDDLRQANGQALRVQHYASADALPPNCNALYLGKLPAATQQALFARFLGKSTLLISEADDECVLGNMFCLAVTKQQVNFNINLDSLSRSTVRVHPNVLKLARQRP</sequence>
<dbReference type="Pfam" id="PF13689">
    <property type="entry name" value="DUF4154"/>
    <property type="match status" value="1"/>
</dbReference>
<dbReference type="Proteomes" id="UP000072660">
    <property type="component" value="Unassembled WGS sequence"/>
</dbReference>
<dbReference type="EMBL" id="LSZO01000211">
    <property type="protein sequence ID" value="KXU34604.1"/>
    <property type="molecule type" value="Genomic_DNA"/>
</dbReference>
<dbReference type="RefSeq" id="WP_068392914.1">
    <property type="nucleotide sequence ID" value="NZ_LSZO01000211.1"/>
</dbReference>